<dbReference type="SUPFAM" id="SSF55447">
    <property type="entry name" value="CO dehydrogenase flavoprotein C-terminal domain-like"/>
    <property type="match status" value="1"/>
</dbReference>
<dbReference type="Gene3D" id="3.10.20.30">
    <property type="match status" value="1"/>
</dbReference>
<dbReference type="InterPro" id="IPR022407">
    <property type="entry name" value="OxRdtase_Mopterin_BS"/>
</dbReference>
<evidence type="ECO:0000256" key="13">
    <source>
        <dbReference type="PIRSR" id="PIRSR000127-3"/>
    </source>
</evidence>
<dbReference type="PROSITE" id="PS00197">
    <property type="entry name" value="2FE2S_FER_1"/>
    <property type="match status" value="1"/>
</dbReference>
<feature type="binding site" evidence="12">
    <location>
        <position position="495"/>
    </location>
    <ligand>
        <name>FAD</name>
        <dbReference type="ChEBI" id="CHEBI:57692"/>
    </ligand>
</feature>
<keyword evidence="6 13" id="KW-0479">Metal-binding</keyword>
<feature type="binding site" evidence="13">
    <location>
        <position position="74"/>
    </location>
    <ligand>
        <name>[2Fe-2S] cluster</name>
        <dbReference type="ChEBI" id="CHEBI:190135"/>
        <label>1</label>
    </ligand>
</feature>
<dbReference type="Pfam" id="PF01315">
    <property type="entry name" value="Ald_Xan_dh_C"/>
    <property type="match status" value="1"/>
</dbReference>
<keyword evidence="5 13" id="KW-0001">2Fe-2S</keyword>
<dbReference type="InterPro" id="IPR036010">
    <property type="entry name" value="2Fe-2S_ferredoxin-like_sf"/>
</dbReference>
<evidence type="ECO:0000313" key="16">
    <source>
        <dbReference type="EMBL" id="CAG2245893.1"/>
    </source>
</evidence>
<organism evidence="16 17">
    <name type="scientific">Mytilus edulis</name>
    <name type="common">Blue mussel</name>
    <dbReference type="NCBI Taxonomy" id="6550"/>
    <lineage>
        <taxon>Eukaryota</taxon>
        <taxon>Metazoa</taxon>
        <taxon>Spiralia</taxon>
        <taxon>Lophotrochozoa</taxon>
        <taxon>Mollusca</taxon>
        <taxon>Bivalvia</taxon>
        <taxon>Autobranchia</taxon>
        <taxon>Pteriomorphia</taxon>
        <taxon>Mytilida</taxon>
        <taxon>Mytiloidea</taxon>
        <taxon>Mytilidae</taxon>
        <taxon>Mytilinae</taxon>
        <taxon>Mytilus</taxon>
    </lineage>
</organism>
<dbReference type="InterPro" id="IPR001041">
    <property type="entry name" value="2Fe-2S_ferredoxin-type"/>
</dbReference>
<feature type="binding site" evidence="13">
    <location>
        <position position="52"/>
    </location>
    <ligand>
        <name>[2Fe-2S] cluster</name>
        <dbReference type="ChEBI" id="CHEBI:190135"/>
        <label>1</label>
    </ligand>
</feature>
<keyword evidence="8 16" id="KW-0560">Oxidoreductase</keyword>
<dbReference type="PROSITE" id="PS00924">
    <property type="entry name" value="ASP_GLU_RACEMASE_2"/>
    <property type="match status" value="1"/>
</dbReference>
<comment type="cofactor">
    <cofactor evidence="13">
        <name>[2Fe-2S] cluster</name>
        <dbReference type="ChEBI" id="CHEBI:190135"/>
    </cofactor>
    <text evidence="13">Binds 2 [2Fe-2S] clusters.</text>
</comment>
<evidence type="ECO:0000259" key="14">
    <source>
        <dbReference type="PROSITE" id="PS51085"/>
    </source>
</evidence>
<feature type="binding site" evidence="12">
    <location>
        <position position="960"/>
    </location>
    <ligand>
        <name>substrate</name>
    </ligand>
</feature>
<dbReference type="GO" id="GO:0071949">
    <property type="term" value="F:FAD binding"/>
    <property type="evidence" value="ECO:0007669"/>
    <property type="project" value="InterPro"/>
</dbReference>
<dbReference type="PANTHER" id="PTHR45444:SF3">
    <property type="entry name" value="XANTHINE DEHYDROGENASE"/>
    <property type="match status" value="1"/>
</dbReference>
<feature type="binding site" evidence="12">
    <location>
        <position position="563"/>
    </location>
    <ligand>
        <name>FAD</name>
        <dbReference type="ChEBI" id="CHEBI:57692"/>
    </ligand>
</feature>
<dbReference type="SUPFAM" id="SSF56003">
    <property type="entry name" value="Molybdenum cofactor-binding domain"/>
    <property type="match status" value="1"/>
</dbReference>
<comment type="caution">
    <text evidence="16">The sequence shown here is derived from an EMBL/GenBank/DDBJ whole genome shotgun (WGS) entry which is preliminary data.</text>
</comment>
<reference evidence="16" key="1">
    <citation type="submission" date="2021-03" db="EMBL/GenBank/DDBJ databases">
        <authorList>
            <person name="Bekaert M."/>
        </authorList>
    </citation>
    <scope>NUCLEOTIDE SEQUENCE</scope>
</reference>
<dbReference type="SUPFAM" id="SSF54665">
    <property type="entry name" value="CO dehydrogenase molybdoprotein N-domain-like"/>
    <property type="match status" value="1"/>
</dbReference>
<sequence length="1115" mass="122467">MYKKGPLVFYVNGKKVEDPDPDPGYTLLFYLRKKLCLTGTKLGCGEGGCGACTVMVSKYLPDTKTVKHFSANACLIPICSLHGMAVTTVEGIGSIQNGLHPVQERIAKSHGSQCGFCTPGIVMSMYTLLRNNPQPTGAEMENAFEGNLCRCTGYRPILEGFKSFTKEFCQMGENCCKNTGNCSNGVVENGTENGQTSDYLPLDSTQDPIFPPELRTDQFDVETISFKGEKVEWYRPTTLKQLLELKGKHPQAKLVIGNTEVGLEVKLKNMNYPVIIGCTHIPELNQITQLDNGVKFGSSVTLTDIEDTLKTLIKKLPGNMGSRVTDNIENTLKTLIKKLPGNMGSRVTDNIENTLKTLIKKLPGNMGSRVTDNIENTLKTLIKKLPGNMGSRVTDNIENTLKTLIKKLPGNMGSRVTDNIENSLKTLIKKLPGNMGSRVTDNIENTLKTLIKKLPGNMGSRVTDNIENTLKTLIKKLPDYQTRVFQAIVEILRWFAGHQIRNVAAVGGNIITASPISDLNPLFLAAGAVLEVESADGSKRNITMNDKFFLGYRKTALKSDEVLLNVTVPFTRKNEYFGGYKQANRREDDIAIVNAGFRVLFEDNTNTIKEMAMAFGGMAPTTVMAVKTMKEVVGRKWDESLIDDVCRLMADDLQLTPGAPGGMVEYRRTLTTSFFFKFYLTTQLQLQQQKSGPSKKVPKSFTSATPNFHRDASKGSQIYEEVAPGQLPQDAVGRPLTHLSAMKQATGEAIYVDDMPSIEGELYLALVTSTQAHAKLLKVDPTKALSMTGVVDFISHKDVPGHNTWGIIPEESFASTEVLCIGHIIGAVIADTQAHAQAAAKAVDIEYEKLESIITIKEAIAKNSYWTEAKTINCGDIVKGFEQADHVIEGEVHVGGQEHFYLETNATLAVPKNEDGEMEIFVSTQNPTETQMVVAETLGVAANKILVRVKRLGGGFGGKETRSICLSTPVALAAYKLKKPVRCMLDRDEDMLITGTRHPFLGQYKVGFTKEGKVVAAEVNLYNNAGCTFDLSGAVLEQALLMFENCYKIENVRLTGYVCKTNTPSNTAFRGFGVPQSMLVTETFMDEISGSLDHTPEQVKLFQKTAFGFSLQHNH</sequence>
<feature type="binding site" evidence="13">
    <location>
        <position position="1070"/>
    </location>
    <ligand>
        <name>Mo-molybdopterin</name>
        <dbReference type="ChEBI" id="CHEBI:71302"/>
    </ligand>
    <ligandPart>
        <name>Mo</name>
        <dbReference type="ChEBI" id="CHEBI:28685"/>
    </ligandPart>
</feature>
<dbReference type="FunFam" id="3.30.365.10:FF:000003">
    <property type="entry name" value="Aldehyde oxidase 1"/>
    <property type="match status" value="1"/>
</dbReference>
<dbReference type="FunFam" id="3.10.20.30:FF:000015">
    <property type="entry name" value="Aldehyde oxidase 1"/>
    <property type="match status" value="1"/>
</dbReference>
<evidence type="ECO:0000256" key="9">
    <source>
        <dbReference type="ARBA" id="ARBA00023004"/>
    </source>
</evidence>
<dbReference type="InterPro" id="IPR006058">
    <property type="entry name" value="2Fe2S_fd_BS"/>
</dbReference>
<evidence type="ECO:0000256" key="2">
    <source>
        <dbReference type="ARBA" id="ARBA00006849"/>
    </source>
</evidence>
<dbReference type="Gene3D" id="3.30.43.10">
    <property type="entry name" value="Uridine Diphospho-n-acetylenolpyruvylglucosamine Reductase, domain 2"/>
    <property type="match status" value="1"/>
</dbReference>
<evidence type="ECO:0000256" key="5">
    <source>
        <dbReference type="ARBA" id="ARBA00022714"/>
    </source>
</evidence>
<dbReference type="Gene3D" id="1.10.150.120">
    <property type="entry name" value="[2Fe-2S]-binding domain"/>
    <property type="match status" value="1"/>
</dbReference>
<feature type="binding site" evidence="12">
    <location>
        <position position="1072"/>
    </location>
    <ligand>
        <name>substrate</name>
    </ligand>
</feature>
<dbReference type="InterPro" id="IPR005107">
    <property type="entry name" value="CO_DH_flav_C"/>
</dbReference>
<keyword evidence="4" id="KW-0285">Flavoprotein</keyword>
<dbReference type="GO" id="GO:0004855">
    <property type="term" value="F:xanthine oxidase activity"/>
    <property type="evidence" value="ECO:0007669"/>
    <property type="project" value="UniProtKB-EC"/>
</dbReference>
<dbReference type="PROSITE" id="PS51387">
    <property type="entry name" value="FAD_PCMH"/>
    <property type="match status" value="1"/>
</dbReference>
<feature type="binding site" evidence="13">
    <location>
        <position position="44"/>
    </location>
    <ligand>
        <name>[2Fe-2S] cluster</name>
        <dbReference type="ChEBI" id="CHEBI:190135"/>
        <label>1</label>
    </ligand>
</feature>
<evidence type="ECO:0000256" key="1">
    <source>
        <dbReference type="ARBA" id="ARBA00001974"/>
    </source>
</evidence>
<proteinExistence type="inferred from homology"/>
<feature type="binding site" evidence="13">
    <location>
        <position position="149"/>
    </location>
    <ligand>
        <name>[2Fe-2S] cluster</name>
        <dbReference type="ChEBI" id="CHEBI:190135"/>
        <label>2</label>
    </ligand>
</feature>
<feature type="binding site" evidence="13">
    <location>
        <position position="956"/>
    </location>
    <ligand>
        <name>Mo-molybdopterin</name>
        <dbReference type="ChEBI" id="CHEBI:71302"/>
    </ligand>
    <ligandPart>
        <name>Mo</name>
        <dbReference type="ChEBI" id="CHEBI:28685"/>
    </ligandPart>
</feature>
<dbReference type="OrthoDB" id="8300278at2759"/>
<feature type="binding site" evidence="13">
    <location>
        <position position="151"/>
    </location>
    <ligand>
        <name>[2Fe-2S] cluster</name>
        <dbReference type="ChEBI" id="CHEBI:190135"/>
        <label>2</label>
    </ligand>
</feature>
<dbReference type="PIRSF" id="PIRSF000127">
    <property type="entry name" value="Xanthine_DH"/>
    <property type="match status" value="1"/>
</dbReference>
<dbReference type="InterPro" id="IPR002888">
    <property type="entry name" value="2Fe-2S-bd"/>
</dbReference>
<comment type="cofactor">
    <cofactor evidence="1 12">
        <name>FAD</name>
        <dbReference type="ChEBI" id="CHEBI:57692"/>
    </cofactor>
</comment>
<evidence type="ECO:0000256" key="12">
    <source>
        <dbReference type="PIRSR" id="PIRSR000127-2"/>
    </source>
</evidence>
<dbReference type="InterPro" id="IPR008274">
    <property type="entry name" value="AldOxase/xan_DH_MoCoBD1"/>
</dbReference>
<dbReference type="GO" id="GO:0043546">
    <property type="term" value="F:molybdopterin cofactor binding"/>
    <property type="evidence" value="ECO:0007669"/>
    <property type="project" value="InterPro"/>
</dbReference>
<accession>A0A8S3UHS0</accession>
<feature type="binding site" evidence="12">
    <location>
        <position position="518"/>
    </location>
    <ligand>
        <name>FAD</name>
        <dbReference type="ChEBI" id="CHEBI:57692"/>
    </ligand>
</feature>
<dbReference type="InterPro" id="IPR016024">
    <property type="entry name" value="ARM-type_fold"/>
</dbReference>
<dbReference type="Pfam" id="PF00941">
    <property type="entry name" value="FAD_binding_5"/>
    <property type="match status" value="2"/>
</dbReference>
<feature type="binding site" evidence="13">
    <location>
        <position position="117"/>
    </location>
    <ligand>
        <name>[2Fe-2S] cluster</name>
        <dbReference type="ChEBI" id="CHEBI:190135"/>
        <label>2</label>
    </ligand>
</feature>
<dbReference type="Pfam" id="PF00111">
    <property type="entry name" value="Fer2"/>
    <property type="match status" value="1"/>
</dbReference>
<dbReference type="InterPro" id="IPR016167">
    <property type="entry name" value="FAD-bd_PCMH_sub1"/>
</dbReference>
<feature type="binding site" evidence="13">
    <location>
        <position position="114"/>
    </location>
    <ligand>
        <name>[2Fe-2S] cluster</name>
        <dbReference type="ChEBI" id="CHEBI:190135"/>
        <label>2</label>
    </ligand>
</feature>
<keyword evidence="17" id="KW-1185">Reference proteome</keyword>
<dbReference type="InterPro" id="IPR016169">
    <property type="entry name" value="FAD-bd_PCMH_sub2"/>
</dbReference>
<dbReference type="FunFam" id="3.30.43.10:FF:000001">
    <property type="entry name" value="Xanthine dehydrogenase/oxidase"/>
    <property type="match status" value="1"/>
</dbReference>
<feature type="binding site" evidence="13">
    <location>
        <position position="49"/>
    </location>
    <ligand>
        <name>[2Fe-2S] cluster</name>
        <dbReference type="ChEBI" id="CHEBI:190135"/>
        <label>1</label>
    </ligand>
</feature>
<evidence type="ECO:0000256" key="8">
    <source>
        <dbReference type="ARBA" id="ARBA00023002"/>
    </source>
</evidence>
<dbReference type="GO" id="GO:0004854">
    <property type="term" value="F:xanthine dehydrogenase activity"/>
    <property type="evidence" value="ECO:0007669"/>
    <property type="project" value="UniProtKB-EC"/>
</dbReference>
<dbReference type="InterPro" id="IPR033134">
    <property type="entry name" value="Asp/Glu_racemase_AS_2"/>
</dbReference>
<dbReference type="SUPFAM" id="SSF47741">
    <property type="entry name" value="CO dehydrogenase ISP C-domain like"/>
    <property type="match status" value="1"/>
</dbReference>
<dbReference type="Gene3D" id="3.90.1170.50">
    <property type="entry name" value="Aldehyde oxidase/xanthine dehydrogenase, a/b hammerhead"/>
    <property type="match status" value="1"/>
</dbReference>
<evidence type="ECO:0000256" key="4">
    <source>
        <dbReference type="ARBA" id="ARBA00022630"/>
    </source>
</evidence>
<dbReference type="SMART" id="SM01008">
    <property type="entry name" value="Ald_Xan_dh_C"/>
    <property type="match status" value="1"/>
</dbReference>
<evidence type="ECO:0000256" key="7">
    <source>
        <dbReference type="ARBA" id="ARBA00022827"/>
    </source>
</evidence>
<evidence type="ECO:0000256" key="3">
    <source>
        <dbReference type="ARBA" id="ARBA00022505"/>
    </source>
</evidence>
<gene>
    <name evidence="16" type="ORF">MEDL_57892</name>
</gene>
<dbReference type="EMBL" id="CAJPWZ010002800">
    <property type="protein sequence ID" value="CAG2245893.1"/>
    <property type="molecule type" value="Genomic_DNA"/>
</dbReference>
<dbReference type="InterPro" id="IPR016208">
    <property type="entry name" value="Ald_Oxase/xanthine_DH-like"/>
</dbReference>
<evidence type="ECO:0000259" key="15">
    <source>
        <dbReference type="PROSITE" id="PS51387"/>
    </source>
</evidence>
<dbReference type="Pfam" id="PF03450">
    <property type="entry name" value="CO_deh_flav_C"/>
    <property type="match status" value="1"/>
</dbReference>
<dbReference type="SMART" id="SM01092">
    <property type="entry name" value="CO_deh_flav_C"/>
    <property type="match status" value="1"/>
</dbReference>
<dbReference type="InterPro" id="IPR036884">
    <property type="entry name" value="2Fe-2S-bd_dom_sf"/>
</dbReference>
<dbReference type="Gene3D" id="3.30.365.10">
    <property type="entry name" value="Aldehyde oxidase/xanthine dehydrogenase, molybdopterin binding domain"/>
    <property type="match status" value="2"/>
</dbReference>
<feature type="domain" description="2Fe-2S ferredoxin-type" evidence="14">
    <location>
        <begin position="5"/>
        <end position="92"/>
    </location>
</feature>
<dbReference type="GO" id="GO:0051537">
    <property type="term" value="F:2 iron, 2 sulfur cluster binding"/>
    <property type="evidence" value="ECO:0007669"/>
    <property type="project" value="UniProtKB-KW"/>
</dbReference>
<dbReference type="InterPro" id="IPR012675">
    <property type="entry name" value="Beta-grasp_dom_sf"/>
</dbReference>
<keyword evidence="9 13" id="KW-0408">Iron</keyword>
<feature type="binding site" evidence="12">
    <location>
        <begin position="254"/>
        <end position="261"/>
    </location>
    <ligand>
        <name>FAD</name>
        <dbReference type="ChEBI" id="CHEBI:57692"/>
    </ligand>
</feature>
<keyword evidence="7 12" id="KW-0274">FAD</keyword>
<evidence type="ECO:0000256" key="6">
    <source>
        <dbReference type="ARBA" id="ARBA00022723"/>
    </source>
</evidence>
<evidence type="ECO:0000256" key="11">
    <source>
        <dbReference type="ARBA" id="ARBA00034078"/>
    </source>
</evidence>
<dbReference type="InterPro" id="IPR002346">
    <property type="entry name" value="Mopterin_DH_FAD-bd"/>
</dbReference>
<dbReference type="PROSITE" id="PS51085">
    <property type="entry name" value="2FE2S_FER_2"/>
    <property type="match status" value="1"/>
</dbReference>
<dbReference type="Gene3D" id="3.30.390.50">
    <property type="entry name" value="CO dehydrogenase flavoprotein, C-terminal domain"/>
    <property type="match status" value="1"/>
</dbReference>
<dbReference type="SUPFAM" id="SSF48371">
    <property type="entry name" value="ARM repeat"/>
    <property type="match status" value="1"/>
</dbReference>
<dbReference type="InterPro" id="IPR016166">
    <property type="entry name" value="FAD-bd_PCMH"/>
</dbReference>
<dbReference type="FunFam" id="3.90.1170.50:FF:000001">
    <property type="entry name" value="Aldehyde oxidase 1"/>
    <property type="match status" value="1"/>
</dbReference>
<dbReference type="Gene3D" id="3.30.465.10">
    <property type="match status" value="1"/>
</dbReference>
<dbReference type="InterPro" id="IPR037165">
    <property type="entry name" value="AldOxase/xan_DH_Mopterin-bd_sf"/>
</dbReference>
<dbReference type="Proteomes" id="UP000683360">
    <property type="component" value="Unassembled WGS sequence"/>
</dbReference>
<dbReference type="InterPro" id="IPR000674">
    <property type="entry name" value="Ald_Oxase/Xan_DH_a/b"/>
</dbReference>
<dbReference type="InterPro" id="IPR036683">
    <property type="entry name" value="CO_DH_flav_C_dom_sf"/>
</dbReference>
<dbReference type="FunFam" id="3.30.465.10:FF:000004">
    <property type="entry name" value="Xanthine dehydrogenase/oxidase"/>
    <property type="match status" value="1"/>
</dbReference>
<feature type="binding site" evidence="12">
    <location>
        <position position="581"/>
    </location>
    <ligand>
        <name>FAD</name>
        <dbReference type="ChEBI" id="CHEBI:57692"/>
    </ligand>
</feature>
<dbReference type="InterPro" id="IPR036318">
    <property type="entry name" value="FAD-bd_PCMH-like_sf"/>
</dbReference>
<evidence type="ECO:0000256" key="10">
    <source>
        <dbReference type="ARBA" id="ARBA00023014"/>
    </source>
</evidence>
<dbReference type="GO" id="GO:0005506">
    <property type="term" value="F:iron ion binding"/>
    <property type="evidence" value="ECO:0007669"/>
    <property type="project" value="InterPro"/>
</dbReference>
<keyword evidence="3 13" id="KW-0500">Molybdenum</keyword>
<dbReference type="FunFam" id="3.30.365.10:FF:000001">
    <property type="entry name" value="Xanthine dehydrogenase oxidase"/>
    <property type="match status" value="1"/>
</dbReference>
<comment type="similarity">
    <text evidence="2">Belongs to the xanthine dehydrogenase family.</text>
</comment>
<protein>
    <submittedName>
        <fullName evidence="16">XDH</fullName>
        <ecNumber evidence="16">1.17.1.4</ecNumber>
        <ecNumber evidence="16">1.17.3.2</ecNumber>
    </submittedName>
</protein>
<comment type="cofactor">
    <cofactor evidence="11">
        <name>[2Fe-2S] cluster</name>
        <dbReference type="ChEBI" id="CHEBI:190135"/>
    </cofactor>
</comment>
<dbReference type="AlphaFoldDB" id="A0A8S3UHS0"/>
<dbReference type="PANTHER" id="PTHR45444">
    <property type="entry name" value="XANTHINE DEHYDROGENASE"/>
    <property type="match status" value="1"/>
</dbReference>
<dbReference type="SUPFAM" id="SSF56176">
    <property type="entry name" value="FAD-binding/transporter-associated domain-like"/>
    <property type="match status" value="2"/>
</dbReference>
<dbReference type="PROSITE" id="PS00559">
    <property type="entry name" value="MOLYBDOPTERIN_EUK"/>
    <property type="match status" value="1"/>
</dbReference>
<keyword evidence="10 13" id="KW-0411">Iron-sulfur</keyword>
<dbReference type="Pfam" id="PF02738">
    <property type="entry name" value="MoCoBD_1"/>
    <property type="match status" value="1"/>
</dbReference>
<dbReference type="FunFam" id="3.30.390.50:FF:000001">
    <property type="entry name" value="Xanthine dehydrogenase oxidase"/>
    <property type="match status" value="1"/>
</dbReference>
<feature type="binding site" evidence="13">
    <location>
        <position position="925"/>
    </location>
    <ligand>
        <name>Mo-molybdopterin</name>
        <dbReference type="ChEBI" id="CHEBI:71302"/>
    </ligand>
    <ligandPart>
        <name>Mo</name>
        <dbReference type="ChEBI" id="CHEBI:28685"/>
    </ligandPart>
</feature>
<dbReference type="SUPFAM" id="SSF54292">
    <property type="entry name" value="2Fe-2S ferredoxin-like"/>
    <property type="match status" value="1"/>
</dbReference>
<name>A0A8S3UHS0_MYTED</name>
<comment type="cofactor">
    <cofactor evidence="13">
        <name>Mo-molybdopterin</name>
        <dbReference type="ChEBI" id="CHEBI:71302"/>
    </cofactor>
    <text evidence="13">Binds 1 Mo-molybdopterin (Mo-MPT) cofactor per subunit.</text>
</comment>
<evidence type="ECO:0000313" key="17">
    <source>
        <dbReference type="Proteomes" id="UP000683360"/>
    </source>
</evidence>
<feature type="domain" description="FAD-binding PCMH-type" evidence="15">
    <location>
        <begin position="226"/>
        <end position="573"/>
    </location>
</feature>
<dbReference type="EC" id="1.17.3.2" evidence="16"/>
<dbReference type="Pfam" id="PF01799">
    <property type="entry name" value="Fer2_2"/>
    <property type="match status" value="1"/>
</dbReference>
<dbReference type="InterPro" id="IPR036856">
    <property type="entry name" value="Ald_Oxase/Xan_DH_a/b_sf"/>
</dbReference>
<dbReference type="EC" id="1.17.1.4" evidence="16"/>